<feature type="signal peptide" evidence="2">
    <location>
        <begin position="1"/>
        <end position="17"/>
    </location>
</feature>
<gene>
    <name evidence="3" type="ORF">LTR62_000057</name>
</gene>
<evidence type="ECO:0000256" key="2">
    <source>
        <dbReference type="SAM" id="SignalP"/>
    </source>
</evidence>
<evidence type="ECO:0000313" key="3">
    <source>
        <dbReference type="EMBL" id="KAK5118848.1"/>
    </source>
</evidence>
<dbReference type="AlphaFoldDB" id="A0AAN7TQY2"/>
<name>A0AAN7TQY2_9PEZI</name>
<feature type="chain" id="PRO_5043053427" evidence="2">
    <location>
        <begin position="18"/>
        <end position="429"/>
    </location>
</feature>
<dbReference type="PANTHER" id="PTHR36578">
    <property type="entry name" value="CHROMOSOME 15, WHOLE GENOME SHOTGUN SEQUENCE"/>
    <property type="match status" value="1"/>
</dbReference>
<dbReference type="Proteomes" id="UP001310890">
    <property type="component" value="Unassembled WGS sequence"/>
</dbReference>
<evidence type="ECO:0000313" key="4">
    <source>
        <dbReference type="Proteomes" id="UP001310890"/>
    </source>
</evidence>
<dbReference type="PANTHER" id="PTHR36578:SF1">
    <property type="entry name" value="APPLE DOMAIN-CONTAINING PROTEIN"/>
    <property type="match status" value="1"/>
</dbReference>
<reference evidence="3" key="1">
    <citation type="submission" date="2023-08" db="EMBL/GenBank/DDBJ databases">
        <title>Black Yeasts Isolated from many extreme environments.</title>
        <authorList>
            <person name="Coleine C."/>
            <person name="Stajich J.E."/>
            <person name="Selbmann L."/>
        </authorList>
    </citation>
    <scope>NUCLEOTIDE SEQUENCE</scope>
    <source>
        <strain evidence="3">CCFEE 5401</strain>
    </source>
</reference>
<dbReference type="EMBL" id="JAVRRL010000001">
    <property type="protein sequence ID" value="KAK5118848.1"/>
    <property type="molecule type" value="Genomic_DNA"/>
</dbReference>
<organism evidence="3 4">
    <name type="scientific">Meristemomyces frigidus</name>
    <dbReference type="NCBI Taxonomy" id="1508187"/>
    <lineage>
        <taxon>Eukaryota</taxon>
        <taxon>Fungi</taxon>
        <taxon>Dikarya</taxon>
        <taxon>Ascomycota</taxon>
        <taxon>Pezizomycotina</taxon>
        <taxon>Dothideomycetes</taxon>
        <taxon>Dothideomycetidae</taxon>
        <taxon>Mycosphaerellales</taxon>
        <taxon>Teratosphaeriaceae</taxon>
        <taxon>Meristemomyces</taxon>
    </lineage>
</organism>
<evidence type="ECO:0000256" key="1">
    <source>
        <dbReference type="SAM" id="MobiDB-lite"/>
    </source>
</evidence>
<comment type="caution">
    <text evidence="3">The sequence shown here is derived from an EMBL/GenBank/DDBJ whole genome shotgun (WGS) entry which is preliminary data.</text>
</comment>
<keyword evidence="2" id="KW-0732">Signal</keyword>
<protein>
    <submittedName>
        <fullName evidence="3">Uncharacterized protein</fullName>
    </submittedName>
</protein>
<feature type="compositionally biased region" description="Low complexity" evidence="1">
    <location>
        <begin position="97"/>
        <end position="127"/>
    </location>
</feature>
<sequence>MRSNIILAAAIARMASAAPAPQMFDFAAVLEAPSPSVTGPPQTAVANATSIYSVDTASLASVISSQVTSAVTASITGASASAASTELPTSSALQKRSAISTVPTTASTTTTQGQSSTLTSSSSTACPTTPEAGTYCGFINPEDPCAPQPDGYGPKVVPDTPAAFSAYPAFQANANSAVTPANYDLVFKDLNAATSANSYLGFYTLKTYDVNGCANHCDTTNLCTAFNIYIERDPSLNPTANGDSSNSTGGYCPDPSSITNYKCSLWGASIDATSATNTGQGRLNFTTVVVASNGYDKTNHTTPVAPPAYDPPKNCTGGAISAGGNYWLGSTFYPGPFNPTVCGIYAQAQVALNKQTAKAKGASCYTPVNMFNAYTIHKNGVAQGTYCSIFNTVLSPAYSGFRGAWSGNEFFGVRQSWAFSLSAQDSGNW</sequence>
<feature type="region of interest" description="Disordered" evidence="1">
    <location>
        <begin position="94"/>
        <end position="127"/>
    </location>
</feature>
<proteinExistence type="predicted"/>
<accession>A0AAN7TQY2</accession>